<keyword evidence="2" id="KW-1185">Reference proteome</keyword>
<evidence type="ECO:0008006" key="3">
    <source>
        <dbReference type="Google" id="ProtNLM"/>
    </source>
</evidence>
<dbReference type="InterPro" id="IPR011008">
    <property type="entry name" value="Dimeric_a/b-barrel"/>
</dbReference>
<comment type="caution">
    <text evidence="1">The sequence shown here is derived from an EMBL/GenBank/DDBJ whole genome shotgun (WGS) entry which is preliminary data.</text>
</comment>
<gene>
    <name evidence="1" type="ORF">GO755_27725</name>
</gene>
<reference evidence="1 2" key="1">
    <citation type="submission" date="2019-12" db="EMBL/GenBank/DDBJ databases">
        <title>Spirosoma sp. HMF4905 genome sequencing and assembly.</title>
        <authorList>
            <person name="Kang H."/>
            <person name="Cha I."/>
            <person name="Kim H."/>
            <person name="Joh K."/>
        </authorList>
    </citation>
    <scope>NUCLEOTIDE SEQUENCE [LARGE SCALE GENOMIC DNA]</scope>
    <source>
        <strain evidence="1 2">HMF4905</strain>
    </source>
</reference>
<proteinExistence type="predicted"/>
<name>A0A7K1SJ66_9BACT</name>
<sequence>MSNQSIVRLHAQVTISPTDWERFTQMVNEVKKIVQQEGSENVLTHVTYHQADSYECLIIEAYKDEAAFLSHLEAIKPLSEKYTVDWTVNRMELSGSYSESTVAFMKGVSQGGDFVFYNHQL</sequence>
<evidence type="ECO:0000313" key="2">
    <source>
        <dbReference type="Proteomes" id="UP000436006"/>
    </source>
</evidence>
<dbReference type="AlphaFoldDB" id="A0A7K1SJ66"/>
<dbReference type="RefSeq" id="WP_157588574.1">
    <property type="nucleotide sequence ID" value="NZ_WPIN01000013.1"/>
</dbReference>
<dbReference type="SUPFAM" id="SSF54909">
    <property type="entry name" value="Dimeric alpha+beta barrel"/>
    <property type="match status" value="1"/>
</dbReference>
<accession>A0A7K1SJ66</accession>
<dbReference type="Proteomes" id="UP000436006">
    <property type="component" value="Unassembled WGS sequence"/>
</dbReference>
<evidence type="ECO:0000313" key="1">
    <source>
        <dbReference type="EMBL" id="MVM33857.1"/>
    </source>
</evidence>
<dbReference type="EMBL" id="WPIN01000013">
    <property type="protein sequence ID" value="MVM33857.1"/>
    <property type="molecule type" value="Genomic_DNA"/>
</dbReference>
<organism evidence="1 2">
    <name type="scientific">Spirosoma arboris</name>
    <dbReference type="NCBI Taxonomy" id="2682092"/>
    <lineage>
        <taxon>Bacteria</taxon>
        <taxon>Pseudomonadati</taxon>
        <taxon>Bacteroidota</taxon>
        <taxon>Cytophagia</taxon>
        <taxon>Cytophagales</taxon>
        <taxon>Cytophagaceae</taxon>
        <taxon>Spirosoma</taxon>
    </lineage>
</organism>
<protein>
    <recommendedName>
        <fullName evidence="3">ABM domain-containing protein</fullName>
    </recommendedName>
</protein>
<dbReference type="Gene3D" id="3.30.70.100">
    <property type="match status" value="1"/>
</dbReference>